<dbReference type="PANTHER" id="PTHR43071">
    <property type="entry name" value="2-AMINO-4-HYDROXY-6-HYDROXYMETHYLDIHYDROPTERIDINE PYROPHOSPHOKINASE"/>
    <property type="match status" value="1"/>
</dbReference>
<dbReference type="Gene3D" id="3.30.70.560">
    <property type="entry name" value="7,8-Dihydro-6-hydroxymethylpterin-pyrophosphokinase HPPK"/>
    <property type="match status" value="1"/>
</dbReference>
<keyword evidence="5" id="KW-0808">Transferase</keyword>
<sequence>MAEAYICLGSNLGNKRATIARALQMLTETPGVTLAARSADYRTPPWGKLDQDWFVNACARIDTTLAPDALLALCLAVERQLGRERRERWGPRVIDIDLLTYDDRTMTTECLTLPHPRLTSRAFVLAPLAEIAPQLTIGDRSVTDWLADADATGIERMAP</sequence>
<dbReference type="GO" id="GO:0005524">
    <property type="term" value="F:ATP binding"/>
    <property type="evidence" value="ECO:0007669"/>
    <property type="project" value="UniProtKB-KW"/>
</dbReference>
<dbReference type="Proteomes" id="UP000248021">
    <property type="component" value="Unassembled WGS sequence"/>
</dbReference>
<dbReference type="SUPFAM" id="SSF55083">
    <property type="entry name" value="6-hydroxymethyl-7,8-dihydropterin pyrophosphokinase, HPPK"/>
    <property type="match status" value="1"/>
</dbReference>
<dbReference type="Pfam" id="PF01288">
    <property type="entry name" value="HPPK"/>
    <property type="match status" value="1"/>
</dbReference>
<feature type="domain" description="7,8-dihydro-6-hydroxymethylpterin-pyrophosphokinase" evidence="13">
    <location>
        <begin position="88"/>
        <end position="99"/>
    </location>
</feature>
<evidence type="ECO:0000256" key="7">
    <source>
        <dbReference type="ARBA" id="ARBA00022777"/>
    </source>
</evidence>
<proteinExistence type="inferred from homology"/>
<name>A0A2V3TVU6_9HYPH</name>
<dbReference type="NCBIfam" id="TIGR01498">
    <property type="entry name" value="folK"/>
    <property type="match status" value="1"/>
</dbReference>
<evidence type="ECO:0000259" key="13">
    <source>
        <dbReference type="PROSITE" id="PS00794"/>
    </source>
</evidence>
<dbReference type="GO" id="GO:0003848">
    <property type="term" value="F:2-amino-4-hydroxy-6-hydroxymethyldihydropteridine diphosphokinase activity"/>
    <property type="evidence" value="ECO:0007669"/>
    <property type="project" value="UniProtKB-EC"/>
</dbReference>
<dbReference type="AlphaFoldDB" id="A0A2V3TVU6"/>
<evidence type="ECO:0000256" key="8">
    <source>
        <dbReference type="ARBA" id="ARBA00022840"/>
    </source>
</evidence>
<evidence type="ECO:0000256" key="10">
    <source>
        <dbReference type="ARBA" id="ARBA00029409"/>
    </source>
</evidence>
<evidence type="ECO:0000256" key="11">
    <source>
        <dbReference type="ARBA" id="ARBA00029766"/>
    </source>
</evidence>
<keyword evidence="9" id="KW-0289">Folate biosynthesis</keyword>
<evidence type="ECO:0000313" key="14">
    <source>
        <dbReference type="EMBL" id="PXW53144.1"/>
    </source>
</evidence>
<dbReference type="OrthoDB" id="9808041at2"/>
<dbReference type="EMBL" id="QJJK01000014">
    <property type="protein sequence ID" value="PXW53144.1"/>
    <property type="molecule type" value="Genomic_DNA"/>
</dbReference>
<accession>A0A2V3TVU6</accession>
<comment type="similarity">
    <text evidence="2">Belongs to the HPPK family.</text>
</comment>
<keyword evidence="7 14" id="KW-0418">Kinase</keyword>
<comment type="pathway">
    <text evidence="1">Cofactor biosynthesis; tetrahydrofolate biosynthesis; 2-amino-4-hydroxy-6-hydroxymethyl-7,8-dihydropteridine diphosphate from 7,8-dihydroneopterin triphosphate: step 4/4.</text>
</comment>
<reference evidence="14 15" key="1">
    <citation type="submission" date="2018-05" db="EMBL/GenBank/DDBJ databases">
        <title>Genomic Encyclopedia of Type Strains, Phase IV (KMG-IV): sequencing the most valuable type-strain genomes for metagenomic binning, comparative biology and taxonomic classification.</title>
        <authorList>
            <person name="Goeker M."/>
        </authorList>
    </citation>
    <scope>NUCLEOTIDE SEQUENCE [LARGE SCALE GENOMIC DNA]</scope>
    <source>
        <strain evidence="14 15">DSM 6462</strain>
    </source>
</reference>
<dbReference type="GO" id="GO:0046656">
    <property type="term" value="P:folic acid biosynthetic process"/>
    <property type="evidence" value="ECO:0007669"/>
    <property type="project" value="UniProtKB-KW"/>
</dbReference>
<evidence type="ECO:0000256" key="4">
    <source>
        <dbReference type="ARBA" id="ARBA00016218"/>
    </source>
</evidence>
<keyword evidence="15" id="KW-1185">Reference proteome</keyword>
<evidence type="ECO:0000256" key="2">
    <source>
        <dbReference type="ARBA" id="ARBA00005810"/>
    </source>
</evidence>
<evidence type="ECO:0000256" key="1">
    <source>
        <dbReference type="ARBA" id="ARBA00005051"/>
    </source>
</evidence>
<dbReference type="RefSeq" id="WP_110377678.1">
    <property type="nucleotide sequence ID" value="NZ_JAHBRY010000001.1"/>
</dbReference>
<organism evidence="14 15">
    <name type="scientific">Chelatococcus asaccharovorans</name>
    <dbReference type="NCBI Taxonomy" id="28210"/>
    <lineage>
        <taxon>Bacteria</taxon>
        <taxon>Pseudomonadati</taxon>
        <taxon>Pseudomonadota</taxon>
        <taxon>Alphaproteobacteria</taxon>
        <taxon>Hyphomicrobiales</taxon>
        <taxon>Chelatococcaceae</taxon>
        <taxon>Chelatococcus</taxon>
    </lineage>
</organism>
<keyword evidence="8" id="KW-0067">ATP-binding</keyword>
<dbReference type="CDD" id="cd00483">
    <property type="entry name" value="HPPK"/>
    <property type="match status" value="1"/>
</dbReference>
<protein>
    <recommendedName>
        <fullName evidence="4">2-amino-4-hydroxy-6-hydroxymethyldihydropteridine pyrophosphokinase</fullName>
        <ecNumber evidence="3">2.7.6.3</ecNumber>
    </recommendedName>
    <alternativeName>
        <fullName evidence="11">6-hydroxymethyl-7,8-dihydropterin pyrophosphokinase</fullName>
    </alternativeName>
    <alternativeName>
        <fullName evidence="12">7,8-dihydro-6-hydroxymethylpterin-pyrophosphokinase</fullName>
    </alternativeName>
</protein>
<dbReference type="EC" id="2.7.6.3" evidence="3"/>
<dbReference type="GO" id="GO:0046654">
    <property type="term" value="P:tetrahydrofolate biosynthetic process"/>
    <property type="evidence" value="ECO:0007669"/>
    <property type="project" value="UniProtKB-UniPathway"/>
</dbReference>
<dbReference type="GO" id="GO:0016301">
    <property type="term" value="F:kinase activity"/>
    <property type="evidence" value="ECO:0007669"/>
    <property type="project" value="UniProtKB-KW"/>
</dbReference>
<dbReference type="InterPro" id="IPR035907">
    <property type="entry name" value="Hppk_sf"/>
</dbReference>
<evidence type="ECO:0000256" key="3">
    <source>
        <dbReference type="ARBA" id="ARBA00013253"/>
    </source>
</evidence>
<evidence type="ECO:0000256" key="12">
    <source>
        <dbReference type="ARBA" id="ARBA00033413"/>
    </source>
</evidence>
<evidence type="ECO:0000256" key="6">
    <source>
        <dbReference type="ARBA" id="ARBA00022741"/>
    </source>
</evidence>
<comment type="function">
    <text evidence="10">Catalyzes the transfer of pyrophosphate from adenosine triphosphate (ATP) to 6-hydroxymethyl-7,8-dihydropterin, an enzymatic step in folate biosynthesis pathway.</text>
</comment>
<evidence type="ECO:0000256" key="5">
    <source>
        <dbReference type="ARBA" id="ARBA00022679"/>
    </source>
</evidence>
<evidence type="ECO:0000313" key="15">
    <source>
        <dbReference type="Proteomes" id="UP000248021"/>
    </source>
</evidence>
<keyword evidence="6" id="KW-0547">Nucleotide-binding</keyword>
<gene>
    <name evidence="14" type="ORF">C7450_11420</name>
</gene>
<comment type="caution">
    <text evidence="14">The sequence shown here is derived from an EMBL/GenBank/DDBJ whole genome shotgun (WGS) entry which is preliminary data.</text>
</comment>
<dbReference type="InterPro" id="IPR000550">
    <property type="entry name" value="Hppk"/>
</dbReference>
<evidence type="ECO:0000256" key="9">
    <source>
        <dbReference type="ARBA" id="ARBA00022909"/>
    </source>
</evidence>
<dbReference type="UniPathway" id="UPA00077">
    <property type="reaction ID" value="UER00155"/>
</dbReference>
<dbReference type="PANTHER" id="PTHR43071:SF1">
    <property type="entry name" value="2-AMINO-4-HYDROXY-6-HYDROXYMETHYLDIHYDROPTERIDINE PYROPHOSPHOKINASE"/>
    <property type="match status" value="1"/>
</dbReference>
<dbReference type="PROSITE" id="PS00794">
    <property type="entry name" value="HPPK"/>
    <property type="match status" value="1"/>
</dbReference>